<dbReference type="Pfam" id="PF21372">
    <property type="entry name" value="Zn_ribbon_bTOP1"/>
    <property type="match status" value="1"/>
</dbReference>
<dbReference type="Pfam" id="PF01131">
    <property type="entry name" value="Topoisom_bac"/>
    <property type="match status" value="1"/>
</dbReference>
<evidence type="ECO:0000256" key="11">
    <source>
        <dbReference type="ARBA" id="ARBA00053060"/>
    </source>
</evidence>
<dbReference type="InterPro" id="IPR003601">
    <property type="entry name" value="Topo_IA_2"/>
</dbReference>
<dbReference type="PANTHER" id="PTHR42785">
    <property type="entry name" value="DNA TOPOISOMERASE, TYPE IA, CORE"/>
    <property type="match status" value="1"/>
</dbReference>
<dbReference type="HAMAP" id="MF_00952">
    <property type="entry name" value="Topoisom_1_prok"/>
    <property type="match status" value="1"/>
</dbReference>
<organism evidence="15 16">
    <name type="scientific">Baumannia cicadellinicola subsp. Homalodisca coagulata</name>
    <dbReference type="NCBI Taxonomy" id="374463"/>
    <lineage>
        <taxon>Bacteria</taxon>
        <taxon>Pseudomonadati</taxon>
        <taxon>Pseudomonadota</taxon>
        <taxon>Gammaproteobacteria</taxon>
        <taxon>Candidatus Palibaumannia</taxon>
    </lineage>
</organism>
<dbReference type="SMART" id="SM00437">
    <property type="entry name" value="TOP1Ac"/>
    <property type="match status" value="1"/>
</dbReference>
<comment type="subunit">
    <text evidence="12">Monomer.</text>
</comment>
<dbReference type="EC" id="5.6.2.1" evidence="12"/>
<evidence type="ECO:0000259" key="14">
    <source>
        <dbReference type="PROSITE" id="PS52039"/>
    </source>
</evidence>
<dbReference type="Pfam" id="PF08272">
    <property type="entry name" value="Zn_Ribbon_Topo"/>
    <property type="match status" value="2"/>
</dbReference>
<feature type="site" description="Interaction with DNA" evidence="12">
    <location>
        <position position="157"/>
    </location>
</feature>
<dbReference type="InterPro" id="IPR049330">
    <property type="entry name" value="TOP1_Znf"/>
</dbReference>
<feature type="domain" description="Topo IA-type catalytic" evidence="14">
    <location>
        <begin position="147"/>
        <end position="564"/>
    </location>
</feature>
<dbReference type="SUPFAM" id="SSF56712">
    <property type="entry name" value="Prokaryotic type I DNA topoisomerase"/>
    <property type="match status" value="1"/>
</dbReference>
<dbReference type="InterPro" id="IPR006171">
    <property type="entry name" value="TOPRIM_dom"/>
</dbReference>
<dbReference type="SMART" id="SM00493">
    <property type="entry name" value="TOPRIM"/>
    <property type="match status" value="1"/>
</dbReference>
<dbReference type="CDD" id="cd00186">
    <property type="entry name" value="TOP1Ac"/>
    <property type="match status" value="1"/>
</dbReference>
<evidence type="ECO:0000256" key="9">
    <source>
        <dbReference type="ARBA" id="ARBA00023125"/>
    </source>
</evidence>
<evidence type="ECO:0000256" key="1">
    <source>
        <dbReference type="ARBA" id="ARBA00000213"/>
    </source>
</evidence>
<dbReference type="Gene3D" id="1.10.460.10">
    <property type="entry name" value="Topoisomerase I, domain 2"/>
    <property type="match status" value="1"/>
</dbReference>
<keyword evidence="7" id="KW-0460">Magnesium</keyword>
<dbReference type="GO" id="GO:0006265">
    <property type="term" value="P:DNA topological change"/>
    <property type="evidence" value="ECO:0007669"/>
    <property type="project" value="UniProtKB-UniRule"/>
</dbReference>
<dbReference type="OrthoDB" id="9804262at2"/>
<dbReference type="InterPro" id="IPR034149">
    <property type="entry name" value="TOPRIM_TopoI"/>
</dbReference>
<dbReference type="FunFam" id="3.30.65.10:FF:000002">
    <property type="entry name" value="DNA topoisomerase 1"/>
    <property type="match status" value="1"/>
</dbReference>
<dbReference type="Pfam" id="PF01396">
    <property type="entry name" value="Zn_ribbon_Top1"/>
    <property type="match status" value="2"/>
</dbReference>
<dbReference type="GO" id="GO:0008270">
    <property type="term" value="F:zinc ion binding"/>
    <property type="evidence" value="ECO:0007669"/>
    <property type="project" value="UniProtKB-KW"/>
</dbReference>
<keyword evidence="4" id="KW-0677">Repeat</keyword>
<sequence length="857" mass="98243">MNKALVIVESPAKAKTINKYLGNQYLVKSSIGHIRDLPIHRETVKQQGKTNYQNTLANRMGIDPYNNWFANYEILPGKEKLVNELKALANKAKHIYLATDLDREGEAIAWHIREVIGGDNSKFSRVVFNEITCNAITQAFQSPRELNLHRINAQQTRRFMDRIVGYMISPLLWKKIARGLSAGRVQSVAVKLIVEREREIKQFSPIEYWDLYSYLQGPKDIVLKMQVTHLNNKPFKPINSLQVQSAIALLNNARYIVCCREDKITSSNPNAPFITSTLQQAASTRLGYSVKQTMLVAQRLYEAGYITYMRTDSTKISDEAINIVRNYILDIFGSKYLPNQPNQYLSKKNSLEAHEAIRPSNLHILAEQLENIEEDARKLYQLIWRQFVSSQMMPTQYNYTKINVIAGDFQLSTTGRTLHFDGWSKVMPILHKENEESICQSISVGQILSLQQLISQQNFTKPPLRYTEASLVKELEKRRIGRPSTYMSIIDSIQDRGYVKLNNHRFYAKKIGQIVTDRLAENFSELMNYDFTANMEDTLDKVATNQQDWKNVLDTFFIKLNQQLEKAKKSPTEGGMLPNSIVTTSINCPICGRMMGICTANTGVFLSCSGYKLPPKERCKHTINLISESEWLKKLDNENKSIDTQKVRSRCIKCNNIMDSYYFNNNSMLNICNNNPLCDGYEIEQGLCLLNTDYGTLVPCEKCSANMQLRIGRFGKYIACTNNTCKNTRNILRNGDIAPPKMELIEFPELPCKNSNAYFVLRNGAAGVFLAANTFPKVHETRAPLVEELVKFKDRLPTMLRYLTEAPIQDDQGNKTLVRFSRKKKQQYISSEKEGKATSWKAFFINGHWQVYNKEDQ</sequence>
<evidence type="ECO:0000256" key="10">
    <source>
        <dbReference type="ARBA" id="ARBA00023235"/>
    </source>
</evidence>
<keyword evidence="16" id="KW-1185">Reference proteome</keyword>
<dbReference type="PANTHER" id="PTHR42785:SF1">
    <property type="entry name" value="DNA TOPOISOMERASE"/>
    <property type="match status" value="1"/>
</dbReference>
<feature type="site" description="Interaction with DNA" evidence="12">
    <location>
        <position position="33"/>
    </location>
</feature>
<dbReference type="Pfam" id="PF01751">
    <property type="entry name" value="Toprim"/>
    <property type="match status" value="1"/>
</dbReference>
<gene>
    <name evidence="12 15" type="primary">topA</name>
    <name evidence="15" type="ordered locus">BCI_0302</name>
</gene>
<dbReference type="InterPro" id="IPR028612">
    <property type="entry name" value="Topoisom_1_IA"/>
</dbReference>
<evidence type="ECO:0000313" key="16">
    <source>
        <dbReference type="Proteomes" id="UP000002427"/>
    </source>
</evidence>
<comment type="catalytic activity">
    <reaction evidence="1 12">
        <text>ATP-independent breakage of single-stranded DNA, followed by passage and rejoining.</text>
        <dbReference type="EC" id="5.6.2.1"/>
    </reaction>
</comment>
<protein>
    <recommendedName>
        <fullName evidence="12">DNA topoisomerase 1</fullName>
        <ecNumber evidence="12">5.6.2.1</ecNumber>
    </recommendedName>
    <alternativeName>
        <fullName evidence="12">DNA topoisomerase I</fullName>
    </alternativeName>
</protein>
<dbReference type="InterPro" id="IPR013826">
    <property type="entry name" value="Topo_IA_cen_sub3"/>
</dbReference>
<keyword evidence="3" id="KW-0479">Metal-binding</keyword>
<dbReference type="Gene3D" id="2.70.20.10">
    <property type="entry name" value="Topoisomerase I, domain 3"/>
    <property type="match status" value="1"/>
</dbReference>
<feature type="active site" description="O-(5'-phospho-DNA)-tyrosine intermediate" evidence="12">
    <location>
        <position position="308"/>
    </location>
</feature>
<feature type="region of interest" description="Interaction with DNA" evidence="12">
    <location>
        <begin position="181"/>
        <end position="186"/>
    </location>
</feature>
<evidence type="ECO:0000256" key="4">
    <source>
        <dbReference type="ARBA" id="ARBA00022737"/>
    </source>
</evidence>
<evidence type="ECO:0000256" key="8">
    <source>
        <dbReference type="ARBA" id="ARBA00023029"/>
    </source>
</evidence>
<dbReference type="InterPro" id="IPR003602">
    <property type="entry name" value="Topo_IA_DNA-bd_dom"/>
</dbReference>
<dbReference type="InterPro" id="IPR023405">
    <property type="entry name" value="Topo_IA_core_domain"/>
</dbReference>
<evidence type="ECO:0000256" key="7">
    <source>
        <dbReference type="ARBA" id="ARBA00022842"/>
    </source>
</evidence>
<dbReference type="InterPro" id="IPR013497">
    <property type="entry name" value="Topo_IA_cen"/>
</dbReference>
<dbReference type="InterPro" id="IPR013263">
    <property type="entry name" value="TopoI_Znr_bac"/>
</dbReference>
<dbReference type="CDD" id="cd03363">
    <property type="entry name" value="TOPRIM_TopoIA_TopoI"/>
    <property type="match status" value="1"/>
</dbReference>
<dbReference type="KEGG" id="bci:BCI_0302"/>
<dbReference type="InterPro" id="IPR005733">
    <property type="entry name" value="TopoI_bac-type"/>
</dbReference>
<keyword evidence="9 12" id="KW-0238">DNA-binding</keyword>
<dbReference type="PROSITE" id="PS00396">
    <property type="entry name" value="TOPO_IA_1"/>
    <property type="match status" value="1"/>
</dbReference>
<reference evidence="15 16" key="1">
    <citation type="journal article" date="2006" name="PLoS Biol.">
        <title>Metabolic complementarity and genomics of the dual bacterial symbiosis of sharpshooters.</title>
        <authorList>
            <person name="Wu D."/>
            <person name="Daugherty S.C."/>
            <person name="Van Aken S.E."/>
            <person name="Pai G.H."/>
            <person name="Watkins K.L."/>
            <person name="Khouri H."/>
            <person name="Tallon L.J."/>
            <person name="Zaborsky J.M."/>
            <person name="Dunbar H.E."/>
            <person name="Tran P.L."/>
            <person name="Moran N.A."/>
            <person name="Eisen J.A."/>
        </authorList>
    </citation>
    <scope>NUCLEOTIDE SEQUENCE [LARGE SCALE GENOMIC DNA]</scope>
    <source>
        <strain evidence="15">Hc</strain>
    </source>
</reference>
<dbReference type="Gene3D" id="2.20.25.10">
    <property type="match status" value="1"/>
</dbReference>
<keyword evidence="8 12" id="KW-0799">Topoisomerase</keyword>
<dbReference type="Gene3D" id="3.30.65.10">
    <property type="entry name" value="Bacterial Topoisomerase I, domain 1"/>
    <property type="match status" value="3"/>
</dbReference>
<comment type="similarity">
    <text evidence="2 12">Belongs to the type IA topoisomerase family.</text>
</comment>
<keyword evidence="10 12" id="KW-0413">Isomerase</keyword>
<dbReference type="SMART" id="SM00436">
    <property type="entry name" value="TOP1Bc"/>
    <property type="match status" value="1"/>
</dbReference>
<name>Q1LTG3_BAUCH</name>
<dbReference type="GO" id="GO:0003677">
    <property type="term" value="F:DNA binding"/>
    <property type="evidence" value="ECO:0007669"/>
    <property type="project" value="UniProtKB-KW"/>
</dbReference>
<dbReference type="RefSeq" id="WP_011520484.1">
    <property type="nucleotide sequence ID" value="NC_007984.1"/>
</dbReference>
<dbReference type="NCBIfam" id="TIGR01051">
    <property type="entry name" value="topA_bact"/>
    <property type="match status" value="1"/>
</dbReference>
<evidence type="ECO:0000256" key="12">
    <source>
        <dbReference type="HAMAP-Rule" id="MF_00952"/>
    </source>
</evidence>
<feature type="domain" description="Toprim" evidence="13">
    <location>
        <begin position="3"/>
        <end position="131"/>
    </location>
</feature>
<dbReference type="GO" id="GO:0003917">
    <property type="term" value="F:DNA topoisomerase type I (single strand cut, ATP-independent) activity"/>
    <property type="evidence" value="ECO:0007669"/>
    <property type="project" value="UniProtKB-UniRule"/>
</dbReference>
<evidence type="ECO:0000256" key="5">
    <source>
        <dbReference type="ARBA" id="ARBA00022771"/>
    </source>
</evidence>
<dbReference type="PROSITE" id="PS50880">
    <property type="entry name" value="TOPRIM"/>
    <property type="match status" value="1"/>
</dbReference>
<dbReference type="InterPro" id="IPR013498">
    <property type="entry name" value="Topo_IA_Znf"/>
</dbReference>
<evidence type="ECO:0000256" key="6">
    <source>
        <dbReference type="ARBA" id="ARBA00022833"/>
    </source>
</evidence>
<dbReference type="Gene3D" id="1.10.290.10">
    <property type="entry name" value="Topoisomerase I, domain 4"/>
    <property type="match status" value="1"/>
</dbReference>
<accession>Q1LTG3</accession>
<dbReference type="PROSITE" id="PS52039">
    <property type="entry name" value="TOPO_IA_2"/>
    <property type="match status" value="1"/>
</dbReference>
<evidence type="ECO:0000256" key="2">
    <source>
        <dbReference type="ARBA" id="ARBA00009446"/>
    </source>
</evidence>
<feature type="site" description="Interaction with DNA" evidence="12">
    <location>
        <position position="158"/>
    </location>
</feature>
<dbReference type="InterPro" id="IPR000380">
    <property type="entry name" value="Topo_IA"/>
</dbReference>
<dbReference type="FunFam" id="3.40.50.140:FF:000001">
    <property type="entry name" value="DNA topoisomerase 1"/>
    <property type="match status" value="1"/>
</dbReference>
<proteinExistence type="inferred from homology"/>
<evidence type="ECO:0000256" key="3">
    <source>
        <dbReference type="ARBA" id="ARBA00022723"/>
    </source>
</evidence>
<feature type="site" description="Interaction with DNA" evidence="12">
    <location>
        <position position="173"/>
    </location>
</feature>
<keyword evidence="6" id="KW-0862">Zinc</keyword>
<dbReference type="Gene3D" id="3.40.50.140">
    <property type="match status" value="1"/>
</dbReference>
<evidence type="ECO:0000313" key="15">
    <source>
        <dbReference type="EMBL" id="ABF13824.1"/>
    </source>
</evidence>
<dbReference type="InterPro" id="IPR013825">
    <property type="entry name" value="Topo_IA_cen_sub2"/>
</dbReference>
<dbReference type="Proteomes" id="UP000002427">
    <property type="component" value="Chromosome"/>
</dbReference>
<dbReference type="EMBL" id="CP000238">
    <property type="protein sequence ID" value="ABF13824.1"/>
    <property type="molecule type" value="Genomic_DNA"/>
</dbReference>
<dbReference type="PRINTS" id="PR00417">
    <property type="entry name" value="PRTPISMRASEI"/>
</dbReference>
<feature type="site" description="Interaction with DNA" evidence="12">
    <location>
        <position position="161"/>
    </location>
</feature>
<dbReference type="STRING" id="374463.BCI_0302"/>
<feature type="site" description="Interaction with DNA" evidence="12">
    <location>
        <position position="310"/>
    </location>
</feature>
<dbReference type="FunFam" id="1.10.290.10:FF:000002">
    <property type="entry name" value="DNA topoisomerase 1"/>
    <property type="match status" value="1"/>
</dbReference>
<feature type="site" description="Interaction with DNA" evidence="12">
    <location>
        <position position="496"/>
    </location>
</feature>
<dbReference type="AlphaFoldDB" id="Q1LTG3"/>
<keyword evidence="5" id="KW-0863">Zinc-finger</keyword>
<dbReference type="GO" id="GO:0005694">
    <property type="term" value="C:chromosome"/>
    <property type="evidence" value="ECO:0007669"/>
    <property type="project" value="InterPro"/>
</dbReference>
<comment type="function">
    <text evidence="11 12">Releases the supercoiling and torsional tension of DNA, which is introduced during the DNA replication and transcription, by transiently cleaving and rejoining one strand of the DNA duplex. Introduces a single-strand break via transesterification at a target site in duplex DNA. The scissile phosphodiester is attacked by the catalytic tyrosine of the enzyme, resulting in the formation of a DNA-(5'-phosphotyrosyl)-enzyme intermediate and the expulsion of a 3'-OH DNA strand. The free DNA strand then undergoes passage around the unbroken strand, thus removing DNA supercoils. Finally, in the religation step, the DNA 3'-OH attacks the covalent intermediate to expel the active-site tyrosine and restore the DNA phosphodiester backbone.</text>
</comment>
<dbReference type="InterPro" id="IPR023406">
    <property type="entry name" value="Topo_IA_AS"/>
</dbReference>
<dbReference type="SUPFAM" id="SSF57783">
    <property type="entry name" value="Zinc beta-ribbon"/>
    <property type="match status" value="3"/>
</dbReference>
<dbReference type="InterPro" id="IPR013824">
    <property type="entry name" value="Topo_IA_cen_sub1"/>
</dbReference>
<feature type="site" description="Interaction with DNA" evidence="12">
    <location>
        <position position="166"/>
    </location>
</feature>
<dbReference type="HOGENOM" id="CLU_002929_4_1_6"/>
<evidence type="ECO:0000259" key="13">
    <source>
        <dbReference type="PROSITE" id="PS50880"/>
    </source>
</evidence>